<keyword evidence="3" id="KW-1185">Reference proteome</keyword>
<dbReference type="Proteomes" id="UP000011518">
    <property type="component" value="Unassembled WGS sequence"/>
</dbReference>
<evidence type="ECO:0000313" key="2">
    <source>
        <dbReference type="EMBL" id="ELW67386.1"/>
    </source>
</evidence>
<feature type="region of interest" description="Disordered" evidence="1">
    <location>
        <begin position="1"/>
        <end position="81"/>
    </location>
</feature>
<protein>
    <submittedName>
        <fullName evidence="2">Uncharacterized protein</fullName>
    </submittedName>
</protein>
<reference evidence="3" key="2">
    <citation type="journal article" date="2013" name="Nat. Commun.">
        <title>Genome of the Chinese tree shrew.</title>
        <authorList>
            <person name="Fan Y."/>
            <person name="Huang Z.Y."/>
            <person name="Cao C.C."/>
            <person name="Chen C.S."/>
            <person name="Chen Y.X."/>
            <person name="Fan D.D."/>
            <person name="He J."/>
            <person name="Hou H.L."/>
            <person name="Hu L."/>
            <person name="Hu X.T."/>
            <person name="Jiang X.T."/>
            <person name="Lai R."/>
            <person name="Lang Y.S."/>
            <person name="Liang B."/>
            <person name="Liao S.G."/>
            <person name="Mu D."/>
            <person name="Ma Y.Y."/>
            <person name="Niu Y.Y."/>
            <person name="Sun X.Q."/>
            <person name="Xia J.Q."/>
            <person name="Xiao J."/>
            <person name="Xiong Z.Q."/>
            <person name="Xu L."/>
            <person name="Yang L."/>
            <person name="Zhang Y."/>
            <person name="Zhao W."/>
            <person name="Zhao X.D."/>
            <person name="Zheng Y.T."/>
            <person name="Zhou J.M."/>
            <person name="Zhu Y.B."/>
            <person name="Zhang G.J."/>
            <person name="Wang J."/>
            <person name="Yao Y.G."/>
        </authorList>
    </citation>
    <scope>NUCLEOTIDE SEQUENCE [LARGE SCALE GENOMIC DNA]</scope>
</reference>
<accession>L9KX42</accession>
<name>L9KX42_TUPCH</name>
<proteinExistence type="predicted"/>
<evidence type="ECO:0000256" key="1">
    <source>
        <dbReference type="SAM" id="MobiDB-lite"/>
    </source>
</evidence>
<dbReference type="EMBL" id="KB320617">
    <property type="protein sequence ID" value="ELW67386.1"/>
    <property type="molecule type" value="Genomic_DNA"/>
</dbReference>
<dbReference type="InParanoid" id="L9KX42"/>
<sequence>MMNDQHRNSKHKPPVSQASTLNMKATYIRRRGSYDGEPKAPHRTALVTAEQPPAVTRSTSGHCATAQEEARGPASEHNIPTNRNQLRARLPPFNPSRVLFLAVQRVGSEIRAAQTLLWLPPALGSPATSAETPLCPLPRDGESFPTMYSSSSTSSSSTFPFIVSPHHGHQLSRVKGDTLRAAPKPEKISATLVVSGRSWEWHLGKRQPGGYSQAPR</sequence>
<gene>
    <name evidence="2" type="ORF">TREES_T100014637</name>
</gene>
<dbReference type="AlphaFoldDB" id="L9KX42"/>
<reference evidence="3" key="1">
    <citation type="submission" date="2012-07" db="EMBL/GenBank/DDBJ databases">
        <title>Genome of the Chinese tree shrew, a rising model animal genetically related to primates.</title>
        <authorList>
            <person name="Zhang G."/>
            <person name="Fan Y."/>
            <person name="Yao Y."/>
            <person name="Huang Z."/>
        </authorList>
    </citation>
    <scope>NUCLEOTIDE SEQUENCE [LARGE SCALE GENOMIC DNA]</scope>
</reference>
<evidence type="ECO:0000313" key="3">
    <source>
        <dbReference type="Proteomes" id="UP000011518"/>
    </source>
</evidence>
<organism evidence="2 3">
    <name type="scientific">Tupaia chinensis</name>
    <name type="common">Chinese tree shrew</name>
    <name type="synonym">Tupaia belangeri chinensis</name>
    <dbReference type="NCBI Taxonomy" id="246437"/>
    <lineage>
        <taxon>Eukaryota</taxon>
        <taxon>Metazoa</taxon>
        <taxon>Chordata</taxon>
        <taxon>Craniata</taxon>
        <taxon>Vertebrata</taxon>
        <taxon>Euteleostomi</taxon>
        <taxon>Mammalia</taxon>
        <taxon>Eutheria</taxon>
        <taxon>Euarchontoglires</taxon>
        <taxon>Scandentia</taxon>
        <taxon>Tupaiidae</taxon>
        <taxon>Tupaia</taxon>
    </lineage>
</organism>